<reference evidence="1 2" key="1">
    <citation type="submission" date="2024-01" db="EMBL/GenBank/DDBJ databases">
        <title>Complete genome of Cladobotryum mycophilum ATHUM6906.</title>
        <authorList>
            <person name="Christinaki A.C."/>
            <person name="Myridakis A.I."/>
            <person name="Kouvelis V.N."/>
        </authorList>
    </citation>
    <scope>NUCLEOTIDE SEQUENCE [LARGE SCALE GENOMIC DNA]</scope>
    <source>
        <strain evidence="1 2">ATHUM6906</strain>
    </source>
</reference>
<evidence type="ECO:0000313" key="2">
    <source>
        <dbReference type="Proteomes" id="UP001338125"/>
    </source>
</evidence>
<name>A0ABR0SA40_9HYPO</name>
<comment type="caution">
    <text evidence="1">The sequence shown here is derived from an EMBL/GenBank/DDBJ whole genome shotgun (WGS) entry which is preliminary data.</text>
</comment>
<accession>A0ABR0SA40</accession>
<dbReference type="EMBL" id="JAVFKD010000015">
    <property type="protein sequence ID" value="KAK5989035.1"/>
    <property type="molecule type" value="Genomic_DNA"/>
</dbReference>
<evidence type="ECO:0008006" key="3">
    <source>
        <dbReference type="Google" id="ProtNLM"/>
    </source>
</evidence>
<organism evidence="1 2">
    <name type="scientific">Cladobotryum mycophilum</name>
    <dbReference type="NCBI Taxonomy" id="491253"/>
    <lineage>
        <taxon>Eukaryota</taxon>
        <taxon>Fungi</taxon>
        <taxon>Dikarya</taxon>
        <taxon>Ascomycota</taxon>
        <taxon>Pezizomycotina</taxon>
        <taxon>Sordariomycetes</taxon>
        <taxon>Hypocreomycetidae</taxon>
        <taxon>Hypocreales</taxon>
        <taxon>Hypocreaceae</taxon>
        <taxon>Cladobotryum</taxon>
    </lineage>
</organism>
<sequence>MASLEELIIFSSDPPIEDDERIQARTRFYGILKHYENGASIMLNGQYSRTKLLQLTYEYAISDKSKDSVLRAFFNAVGLSMNEQDDDVDLSTKETEDRILSKLIGFADFLIDNFFFLASTKRTPQLSPAYHSAVQRARAGGQSFTGTSARLKSLRGDCLVRDRHRCVISRRFDQAQAVKRMQKAANDARDDDNGLLTGEVFETLEVAHILPHSLMKSNPGSELDGSRAAALKILNMFDSDVVHLIDGPEIYFEPVGDAPNTYKMDTFLPYAALNHLLPVTRSLFVTEERTIDPPSPRLLAIHRAIAHIPHLSAAGAYIDKILEDKEEQDVRVDGSTPLGRLVQLRMDGWWDGRVGV</sequence>
<evidence type="ECO:0000313" key="1">
    <source>
        <dbReference type="EMBL" id="KAK5989035.1"/>
    </source>
</evidence>
<dbReference type="Proteomes" id="UP001338125">
    <property type="component" value="Unassembled WGS sequence"/>
</dbReference>
<protein>
    <recommendedName>
        <fullName evidence="3">HNH nuclease domain-containing protein</fullName>
    </recommendedName>
</protein>
<keyword evidence="2" id="KW-1185">Reference proteome</keyword>
<gene>
    <name evidence="1" type="ORF">PT974_10533</name>
</gene>
<proteinExistence type="predicted"/>